<feature type="domain" description="VOC" evidence="2">
    <location>
        <begin position="10"/>
        <end position="126"/>
    </location>
</feature>
<dbReference type="Gene3D" id="3.10.180.10">
    <property type="entry name" value="2,3-Dihydroxybiphenyl 1,2-Dioxygenase, domain 1"/>
    <property type="match status" value="2"/>
</dbReference>
<dbReference type="PROSITE" id="PS00934">
    <property type="entry name" value="GLYOXALASE_I_1"/>
    <property type="match status" value="1"/>
</dbReference>
<organism evidence="3 4">
    <name type="scientific">Evansella cellulosilytica (strain ATCC 21833 / DSM 2522 / FERM P-1141 / JCM 9156 / N-4)</name>
    <name type="common">Bacillus cellulosilyticus</name>
    <dbReference type="NCBI Taxonomy" id="649639"/>
    <lineage>
        <taxon>Bacteria</taxon>
        <taxon>Bacillati</taxon>
        <taxon>Bacillota</taxon>
        <taxon>Bacilli</taxon>
        <taxon>Bacillales</taxon>
        <taxon>Bacillaceae</taxon>
        <taxon>Evansella</taxon>
    </lineage>
</organism>
<keyword evidence="3" id="KW-0560">Oxidoreductase</keyword>
<dbReference type="GO" id="GO:0051213">
    <property type="term" value="F:dioxygenase activity"/>
    <property type="evidence" value="ECO:0007669"/>
    <property type="project" value="UniProtKB-KW"/>
</dbReference>
<evidence type="ECO:0000256" key="1">
    <source>
        <dbReference type="ARBA" id="ARBA00022723"/>
    </source>
</evidence>
<dbReference type="AlphaFoldDB" id="E6TTE9"/>
<dbReference type="InterPro" id="IPR018146">
    <property type="entry name" value="Glyoxalase_1_CS"/>
</dbReference>
<feature type="domain" description="VOC" evidence="2">
    <location>
        <begin position="168"/>
        <end position="282"/>
    </location>
</feature>
<keyword evidence="3" id="KW-0223">Dioxygenase</keyword>
<dbReference type="InterPro" id="IPR004360">
    <property type="entry name" value="Glyas_Fos-R_dOase_dom"/>
</dbReference>
<dbReference type="STRING" id="649639.Bcell_1320"/>
<reference evidence="3" key="1">
    <citation type="submission" date="2010-12" db="EMBL/GenBank/DDBJ databases">
        <title>Complete sequence of Bacillus cellulosilyticus DSM 2522.</title>
        <authorList>
            <consortium name="US DOE Joint Genome Institute"/>
            <person name="Lucas S."/>
            <person name="Copeland A."/>
            <person name="Lapidus A."/>
            <person name="Cheng J.-F."/>
            <person name="Bruce D."/>
            <person name="Goodwin L."/>
            <person name="Pitluck S."/>
            <person name="Chertkov O."/>
            <person name="Detter J.C."/>
            <person name="Han C."/>
            <person name="Tapia R."/>
            <person name="Land M."/>
            <person name="Hauser L."/>
            <person name="Jeffries C."/>
            <person name="Kyrpides N."/>
            <person name="Ivanova N."/>
            <person name="Mikhailova N."/>
            <person name="Brumm P."/>
            <person name="Mead D."/>
            <person name="Woyke T."/>
        </authorList>
    </citation>
    <scope>NUCLEOTIDE SEQUENCE [LARGE SCALE GENOMIC DNA]</scope>
    <source>
        <strain evidence="3">DSM 2522</strain>
    </source>
</reference>
<dbReference type="eggNOG" id="COG2514">
    <property type="taxonomic scope" value="Bacteria"/>
</dbReference>
<evidence type="ECO:0000259" key="2">
    <source>
        <dbReference type="PROSITE" id="PS51819"/>
    </source>
</evidence>
<dbReference type="CDD" id="cd16359">
    <property type="entry name" value="VOC_BsCatE_like_C"/>
    <property type="match status" value="1"/>
</dbReference>
<dbReference type="Proteomes" id="UP000001401">
    <property type="component" value="Chromosome"/>
</dbReference>
<name>E6TTE9_EVAC2</name>
<dbReference type="PROSITE" id="PS51819">
    <property type="entry name" value="VOC"/>
    <property type="match status" value="2"/>
</dbReference>
<keyword evidence="1" id="KW-0479">Metal-binding</keyword>
<evidence type="ECO:0000313" key="4">
    <source>
        <dbReference type="Proteomes" id="UP000001401"/>
    </source>
</evidence>
<keyword evidence="4" id="KW-1185">Reference proteome</keyword>
<dbReference type="OrthoDB" id="9792626at2"/>
<dbReference type="EMBL" id="CP002394">
    <property type="protein sequence ID" value="ADU29585.1"/>
    <property type="molecule type" value="Genomic_DNA"/>
</dbReference>
<dbReference type="GO" id="GO:0046872">
    <property type="term" value="F:metal ion binding"/>
    <property type="evidence" value="ECO:0007669"/>
    <property type="project" value="UniProtKB-KW"/>
</dbReference>
<dbReference type="Pfam" id="PF00903">
    <property type="entry name" value="Glyoxalase"/>
    <property type="match status" value="1"/>
</dbReference>
<dbReference type="SUPFAM" id="SSF54593">
    <property type="entry name" value="Glyoxalase/Bleomycin resistance protein/Dihydroxybiphenyl dioxygenase"/>
    <property type="match status" value="2"/>
</dbReference>
<gene>
    <name evidence="3" type="ordered locus">Bcell_1320</name>
</gene>
<protein>
    <submittedName>
        <fullName evidence="3">Glyoxalase/bleomycin resistance protein/dioxygenase</fullName>
    </submittedName>
</protein>
<dbReference type="GO" id="GO:0004462">
    <property type="term" value="F:lactoylglutathione lyase activity"/>
    <property type="evidence" value="ECO:0007669"/>
    <property type="project" value="InterPro"/>
</dbReference>
<dbReference type="RefSeq" id="WP_013487923.1">
    <property type="nucleotide sequence ID" value="NC_014829.1"/>
</dbReference>
<sequence length="282" mass="31723">MKFHKAPVSFVGQVNIKVQDLERSLQFYKEVVGFKVIEQTDESANLSADGETVLLSIEQPKDVVRKQARTTGLYHFAILLPERSDLANFVQHYSKFGLQLASSDHLVSEALYFSDPDGNGIEIYVDRDHREWRWHSDLVEMTVDPLDFNDLLSNSSDEGWNGLPSETVMGHIHLHVSELEKTEVFYSKGLGLEVVCRFGSQALFMSDGKYHHHIGLNIWNGVGAPTPSPNSVGLESFTLMLPNEEKRNEVVTQLNKIGATVTERKNCYITTDPSGNKICLKI</sequence>
<dbReference type="PANTHER" id="PTHR43279">
    <property type="entry name" value="CATECHOL-2,3-DIOXYGENASE"/>
    <property type="match status" value="1"/>
</dbReference>
<dbReference type="PANTHER" id="PTHR43279:SF1">
    <property type="entry name" value="CATECHOL-2,3-DIOXYGENASE"/>
    <property type="match status" value="1"/>
</dbReference>
<dbReference type="HOGENOM" id="CLU_059557_0_0_9"/>
<dbReference type="InterPro" id="IPR029068">
    <property type="entry name" value="Glyas_Bleomycin-R_OHBP_Dase"/>
</dbReference>
<dbReference type="KEGG" id="bco:Bcell_1320"/>
<accession>E6TTE9</accession>
<proteinExistence type="predicted"/>
<dbReference type="InterPro" id="IPR037523">
    <property type="entry name" value="VOC_core"/>
</dbReference>
<evidence type="ECO:0000313" key="3">
    <source>
        <dbReference type="EMBL" id="ADU29585.1"/>
    </source>
</evidence>